<reference evidence="4 5" key="1">
    <citation type="submission" date="2019-08" db="EMBL/GenBank/DDBJ databases">
        <title>Draft genome sequences of two oriental melons (Cucumis melo L. var makuwa).</title>
        <authorList>
            <person name="Kwon S.-Y."/>
        </authorList>
    </citation>
    <scope>NUCLEOTIDE SEQUENCE [LARGE SCALE GENOMIC DNA]</scope>
    <source>
        <strain evidence="5">cv. Chang Bougi</strain>
        <strain evidence="4">cv. SW 3</strain>
        <tissue evidence="2">Leaf</tissue>
    </source>
</reference>
<protein>
    <submittedName>
        <fullName evidence="2">Gag/pol protein</fullName>
    </submittedName>
</protein>
<dbReference type="AlphaFoldDB" id="A0A5A7SPT6"/>
<comment type="caution">
    <text evidence="2">The sequence shown here is derived from an EMBL/GenBank/DDBJ whole genome shotgun (WGS) entry which is preliminary data.</text>
</comment>
<sequence length="402" mass="45441">MVGRAHGTKKKGDRRRAAAGCLYVGNVRLTTYGAETEVECVAEADTTMYEGAILKFGCREDSTATVNRRRRLQARFRREARLDGKRRRGEGDGGVRTRRIFESRIENEVEDPENDEKDDEERDKDVDYASSSMPSSSKNALISTRCKSAPYRSSFNDNRYLNFSITSDRTAEEEEKIESSSDSTLNPKEQTPFIECLHGSVSRSHHLIPIMCLLVCPGATFPLKGCIIGFETSRTPYMDRNVLKPLPQMLTKMFGKHIFASMSDVLAKKHESLATTKKIMDSLREMFGRPSWSFRHEASNYIYTKQMNEVTSVIEHVLGMMRHFNILEVSDGPINENLTTCKRKAVEANVATTKKEFMGGSSSKTKVGPSQMKKMRKGKTSKNSKGKKVDKDKCYDFNEDGH</sequence>
<feature type="region of interest" description="Disordered" evidence="1">
    <location>
        <begin position="83"/>
        <end position="142"/>
    </location>
</feature>
<dbReference type="EMBL" id="SSTE01020942">
    <property type="protein sequence ID" value="KAA0033202.1"/>
    <property type="molecule type" value="Genomic_DNA"/>
</dbReference>
<dbReference type="EMBL" id="SSTD01013242">
    <property type="protein sequence ID" value="TYK07502.1"/>
    <property type="molecule type" value="Genomic_DNA"/>
</dbReference>
<dbReference type="Proteomes" id="UP000321947">
    <property type="component" value="Unassembled WGS sequence"/>
</dbReference>
<evidence type="ECO:0000313" key="5">
    <source>
        <dbReference type="Proteomes" id="UP000321947"/>
    </source>
</evidence>
<feature type="compositionally biased region" description="Basic residues" evidence="1">
    <location>
        <begin position="373"/>
        <end position="386"/>
    </location>
</feature>
<name>A0A5A7SPT6_CUCMM</name>
<feature type="region of interest" description="Disordered" evidence="1">
    <location>
        <begin position="357"/>
        <end position="402"/>
    </location>
</feature>
<evidence type="ECO:0000313" key="3">
    <source>
        <dbReference type="EMBL" id="TYK07502.1"/>
    </source>
</evidence>
<feature type="compositionally biased region" description="Basic and acidic residues" evidence="1">
    <location>
        <begin position="387"/>
        <end position="402"/>
    </location>
</feature>
<organism evidence="2 4">
    <name type="scientific">Cucumis melo var. makuwa</name>
    <name type="common">Oriental melon</name>
    <dbReference type="NCBI Taxonomy" id="1194695"/>
    <lineage>
        <taxon>Eukaryota</taxon>
        <taxon>Viridiplantae</taxon>
        <taxon>Streptophyta</taxon>
        <taxon>Embryophyta</taxon>
        <taxon>Tracheophyta</taxon>
        <taxon>Spermatophyta</taxon>
        <taxon>Magnoliopsida</taxon>
        <taxon>eudicotyledons</taxon>
        <taxon>Gunneridae</taxon>
        <taxon>Pentapetalae</taxon>
        <taxon>rosids</taxon>
        <taxon>fabids</taxon>
        <taxon>Cucurbitales</taxon>
        <taxon>Cucurbitaceae</taxon>
        <taxon>Benincaseae</taxon>
        <taxon>Cucumis</taxon>
    </lineage>
</organism>
<feature type="compositionally biased region" description="Acidic residues" evidence="1">
    <location>
        <begin position="108"/>
        <end position="122"/>
    </location>
</feature>
<proteinExistence type="predicted"/>
<accession>A0A5A7SPT6</accession>
<dbReference type="Proteomes" id="UP000321393">
    <property type="component" value="Unassembled WGS sequence"/>
</dbReference>
<feature type="compositionally biased region" description="Basic and acidic residues" evidence="1">
    <location>
        <begin position="83"/>
        <end position="107"/>
    </location>
</feature>
<evidence type="ECO:0000313" key="4">
    <source>
        <dbReference type="Proteomes" id="UP000321393"/>
    </source>
</evidence>
<evidence type="ECO:0000256" key="1">
    <source>
        <dbReference type="SAM" id="MobiDB-lite"/>
    </source>
</evidence>
<evidence type="ECO:0000313" key="2">
    <source>
        <dbReference type="EMBL" id="KAA0033202.1"/>
    </source>
</evidence>
<gene>
    <name evidence="3" type="ORF">E5676_scaffold1702G00190</name>
    <name evidence="2" type="ORF">E6C27_scaffold1276G00520</name>
</gene>